<dbReference type="GO" id="GO:0016075">
    <property type="term" value="P:rRNA catabolic process"/>
    <property type="evidence" value="ECO:0007669"/>
    <property type="project" value="TreeGrafter"/>
</dbReference>
<keyword evidence="3 4" id="KW-0271">Exosome</keyword>
<comment type="similarity">
    <text evidence="4">Belongs to the RNase PH family. Rrp42 subfamily.</text>
</comment>
<dbReference type="Pfam" id="PF03725">
    <property type="entry name" value="RNase_PH_C"/>
    <property type="match status" value="1"/>
</dbReference>
<evidence type="ECO:0000256" key="2">
    <source>
        <dbReference type="ARBA" id="ARBA00022490"/>
    </source>
</evidence>
<evidence type="ECO:0000259" key="5">
    <source>
        <dbReference type="Pfam" id="PF01138"/>
    </source>
</evidence>
<accession>A0A7C1NZC8</accession>
<dbReference type="PANTHER" id="PTHR11097:SF8">
    <property type="entry name" value="EXOSOME COMPLEX COMPONENT RRP42"/>
    <property type="match status" value="1"/>
</dbReference>
<dbReference type="InterPro" id="IPR020568">
    <property type="entry name" value="Ribosomal_Su5_D2-typ_SF"/>
</dbReference>
<dbReference type="SUPFAM" id="SSF55666">
    <property type="entry name" value="Ribonuclease PH domain 2-like"/>
    <property type="match status" value="1"/>
</dbReference>
<dbReference type="PANTHER" id="PTHR11097">
    <property type="entry name" value="EXOSOME COMPLEX EXONUCLEASE RIBOSOMAL RNA PROCESSING PROTEIN"/>
    <property type="match status" value="1"/>
</dbReference>
<name>A0A7C1NZC8_THEPE</name>
<reference evidence="7" key="1">
    <citation type="journal article" date="2020" name="mSystems">
        <title>Genome- and Community-Level Interaction Insights into Carbon Utilization and Element Cycling Functions of Hydrothermarchaeota in Hydrothermal Sediment.</title>
        <authorList>
            <person name="Zhou Z."/>
            <person name="Liu Y."/>
            <person name="Xu W."/>
            <person name="Pan J."/>
            <person name="Luo Z.H."/>
            <person name="Li M."/>
        </authorList>
    </citation>
    <scope>NUCLEOTIDE SEQUENCE [LARGE SCALE GENOMIC DNA]</scope>
    <source>
        <strain evidence="8">SpSt-1125</strain>
        <strain evidence="7">SpSt-25</strain>
    </source>
</reference>
<sequence length="271" mass="29272">MAESRLSVKVIPTLRKDLLLASLKRGERLDGRGMQEYRSVKLQCNVVGKAEGSALVQLGNTKVIAGLKTVLTNPFPDAPDQGVLIVNAELTPLASPLFEPGPPREEDIELARIVDRGIRSAPAIDFGKLSIIPGSKVWGLFIDIYPLDYDGNLVDAAGMAAMAALLSGKVPKTAVEDNRVVVLEEKENLPVLTKVAFVTIAKVGEFLLVDPSLEEEMLADARITFSFTERGEICAIQKMGAGSFSIEEILEAQELAEKASKQVFQVLSQIA</sequence>
<dbReference type="SUPFAM" id="SSF54211">
    <property type="entry name" value="Ribosomal protein S5 domain 2-like"/>
    <property type="match status" value="1"/>
</dbReference>
<dbReference type="EMBL" id="DSKP01000013">
    <property type="protein sequence ID" value="HEB48249.1"/>
    <property type="molecule type" value="Genomic_DNA"/>
</dbReference>
<keyword evidence="2 4" id="KW-0963">Cytoplasm</keyword>
<dbReference type="FunFam" id="3.30.230.70:FF:000017">
    <property type="entry name" value="Exosome complex component Rrp42"/>
    <property type="match status" value="1"/>
</dbReference>
<dbReference type="Pfam" id="PF01138">
    <property type="entry name" value="RNase_PH"/>
    <property type="match status" value="1"/>
</dbReference>
<gene>
    <name evidence="4" type="primary">rrp42</name>
    <name evidence="8" type="ORF">ENM88_00255</name>
    <name evidence="7" type="ORF">ENP77_00395</name>
</gene>
<evidence type="ECO:0000256" key="3">
    <source>
        <dbReference type="ARBA" id="ARBA00022835"/>
    </source>
</evidence>
<feature type="domain" description="Exoribonuclease phosphorolytic" evidence="5">
    <location>
        <begin position="36"/>
        <end position="171"/>
    </location>
</feature>
<evidence type="ECO:0000256" key="1">
    <source>
        <dbReference type="ARBA" id="ARBA00004496"/>
    </source>
</evidence>
<evidence type="ECO:0000313" key="7">
    <source>
        <dbReference type="EMBL" id="HEB48249.1"/>
    </source>
</evidence>
<dbReference type="InterPro" id="IPR027408">
    <property type="entry name" value="PNPase/RNase_PH_dom_sf"/>
</dbReference>
<protein>
    <recommendedName>
        <fullName evidence="4">Exosome complex component Rrp42</fullName>
    </recommendedName>
</protein>
<feature type="domain" description="Exoribonuclease phosphorolytic" evidence="6">
    <location>
        <begin position="195"/>
        <end position="259"/>
    </location>
</feature>
<proteinExistence type="inferred from homology"/>
<dbReference type="InterPro" id="IPR050590">
    <property type="entry name" value="Exosome_comp_Rrp42_subfam"/>
</dbReference>
<comment type="subunit">
    <text evidence="4">Component of the archaeal exosome complex. Forms a hexameric ring-like arrangement composed of 3 Rrp41-Rrp42 heterodimers. The hexameric ring associates with a trimer of Rrp4 and/or Csl4 subunits.</text>
</comment>
<comment type="subcellular location">
    <subcellularLocation>
        <location evidence="1 4">Cytoplasm</location>
    </subcellularLocation>
</comment>
<dbReference type="AlphaFoldDB" id="A0A7C1NZC8"/>
<dbReference type="NCBIfam" id="NF003282">
    <property type="entry name" value="PRK04282.1-1"/>
    <property type="match status" value="1"/>
</dbReference>
<evidence type="ECO:0000313" key="8">
    <source>
        <dbReference type="EMBL" id="HHP04164.1"/>
    </source>
</evidence>
<evidence type="ECO:0000256" key="4">
    <source>
        <dbReference type="HAMAP-Rule" id="MF_00622"/>
    </source>
</evidence>
<comment type="function">
    <text evidence="4">Non-catalytic component of the exosome, which is a complex involved in RNA degradation. Contributes to the structuring of the Rrp41 active site.</text>
</comment>
<evidence type="ECO:0000259" key="6">
    <source>
        <dbReference type="Pfam" id="PF03725"/>
    </source>
</evidence>
<dbReference type="InterPro" id="IPR036345">
    <property type="entry name" value="ExoRNase_PH_dom2_sf"/>
</dbReference>
<organism evidence="7">
    <name type="scientific">Thermofilum pendens</name>
    <dbReference type="NCBI Taxonomy" id="2269"/>
    <lineage>
        <taxon>Archaea</taxon>
        <taxon>Thermoproteota</taxon>
        <taxon>Thermoprotei</taxon>
        <taxon>Thermofilales</taxon>
        <taxon>Thermofilaceae</taxon>
        <taxon>Thermofilum</taxon>
    </lineage>
</organism>
<dbReference type="EMBL" id="DRZM01000008">
    <property type="protein sequence ID" value="HHP04164.1"/>
    <property type="molecule type" value="Genomic_DNA"/>
</dbReference>
<dbReference type="InterPro" id="IPR015847">
    <property type="entry name" value="ExoRNase_PH_dom2"/>
</dbReference>
<dbReference type="HAMAP" id="MF_00622">
    <property type="entry name" value="Exosome_Rrp42"/>
    <property type="match status" value="1"/>
</dbReference>
<dbReference type="InterPro" id="IPR020869">
    <property type="entry name" value="Rrp42_archaea"/>
</dbReference>
<dbReference type="GO" id="GO:0000177">
    <property type="term" value="C:cytoplasmic exosome (RNase complex)"/>
    <property type="evidence" value="ECO:0007669"/>
    <property type="project" value="TreeGrafter"/>
</dbReference>
<comment type="caution">
    <text evidence="7">The sequence shown here is derived from an EMBL/GenBank/DDBJ whole genome shotgun (WGS) entry which is preliminary data.</text>
</comment>
<dbReference type="InterPro" id="IPR001247">
    <property type="entry name" value="ExoRNase_PH_dom1"/>
</dbReference>
<dbReference type="Gene3D" id="3.30.230.70">
    <property type="entry name" value="GHMP Kinase, N-terminal domain"/>
    <property type="match status" value="1"/>
</dbReference>
<dbReference type="GO" id="GO:0035925">
    <property type="term" value="F:mRNA 3'-UTR AU-rich region binding"/>
    <property type="evidence" value="ECO:0007669"/>
    <property type="project" value="TreeGrafter"/>
</dbReference>